<protein>
    <submittedName>
        <fullName evidence="3">Uncharacterized protein</fullName>
    </submittedName>
</protein>
<keyword evidence="2" id="KW-1133">Transmembrane helix</keyword>
<keyword evidence="4" id="KW-1185">Reference proteome</keyword>
<gene>
    <name evidence="3" type="ORF">MUN87_18605</name>
</gene>
<name>A0ABY4GK95_9BACI</name>
<keyword evidence="2" id="KW-0812">Transmembrane</keyword>
<organism evidence="3 4">
    <name type="scientific">Gracilibacillus salinarum</name>
    <dbReference type="NCBI Taxonomy" id="2932255"/>
    <lineage>
        <taxon>Bacteria</taxon>
        <taxon>Bacillati</taxon>
        <taxon>Bacillota</taxon>
        <taxon>Bacilli</taxon>
        <taxon>Bacillales</taxon>
        <taxon>Bacillaceae</taxon>
        <taxon>Gracilibacillus</taxon>
    </lineage>
</organism>
<keyword evidence="2" id="KW-0472">Membrane</keyword>
<feature type="region of interest" description="Disordered" evidence="1">
    <location>
        <begin position="39"/>
        <end position="66"/>
    </location>
</feature>
<feature type="compositionally biased region" description="Polar residues" evidence="1">
    <location>
        <begin position="39"/>
        <end position="51"/>
    </location>
</feature>
<sequence>MEWIQENINWIFSGIGVSAILGIIGLFTKNHKGKEQMINSGNNSTNIQSGKDVNITLGGKNDGQEK</sequence>
<dbReference type="Proteomes" id="UP000831537">
    <property type="component" value="Chromosome"/>
</dbReference>
<evidence type="ECO:0000256" key="2">
    <source>
        <dbReference type="SAM" id="Phobius"/>
    </source>
</evidence>
<dbReference type="EMBL" id="CP095071">
    <property type="protein sequence ID" value="UOQ84646.1"/>
    <property type="molecule type" value="Genomic_DNA"/>
</dbReference>
<accession>A0ABY4GK95</accession>
<reference evidence="3 4" key="1">
    <citation type="submission" date="2022-04" db="EMBL/GenBank/DDBJ databases">
        <title>Gracilibacillus sp. isolated from saltern.</title>
        <authorList>
            <person name="Won M."/>
            <person name="Lee C.-M."/>
            <person name="Woen H.-Y."/>
            <person name="Kwon S.-W."/>
        </authorList>
    </citation>
    <scope>NUCLEOTIDE SEQUENCE [LARGE SCALE GENOMIC DNA]</scope>
    <source>
        <strain evidence="3 4">SSPM10-3</strain>
    </source>
</reference>
<proteinExistence type="predicted"/>
<feature type="transmembrane region" description="Helical" evidence="2">
    <location>
        <begin position="7"/>
        <end position="27"/>
    </location>
</feature>
<evidence type="ECO:0000313" key="4">
    <source>
        <dbReference type="Proteomes" id="UP000831537"/>
    </source>
</evidence>
<evidence type="ECO:0000313" key="3">
    <source>
        <dbReference type="EMBL" id="UOQ84646.1"/>
    </source>
</evidence>
<dbReference type="RefSeq" id="WP_010651991.1">
    <property type="nucleotide sequence ID" value="NZ_CP095071.1"/>
</dbReference>
<evidence type="ECO:0000256" key="1">
    <source>
        <dbReference type="SAM" id="MobiDB-lite"/>
    </source>
</evidence>